<dbReference type="Proteomes" id="UP001596183">
    <property type="component" value="Unassembled WGS sequence"/>
</dbReference>
<reference evidence="3" key="1">
    <citation type="journal article" date="2019" name="Int. J. Syst. Evol. Microbiol.">
        <title>The Global Catalogue of Microorganisms (GCM) 10K type strain sequencing project: providing services to taxonomists for standard genome sequencing and annotation.</title>
        <authorList>
            <consortium name="The Broad Institute Genomics Platform"/>
            <consortium name="The Broad Institute Genome Sequencing Center for Infectious Disease"/>
            <person name="Wu L."/>
            <person name="Ma J."/>
        </authorList>
    </citation>
    <scope>NUCLEOTIDE SEQUENCE [LARGE SCALE GENOMIC DNA]</scope>
    <source>
        <strain evidence="3">JCM 13852</strain>
    </source>
</reference>
<keyword evidence="3" id="KW-1185">Reference proteome</keyword>
<dbReference type="RefSeq" id="WP_381204349.1">
    <property type="nucleotide sequence ID" value="NZ_JBHSPC010000003.1"/>
</dbReference>
<evidence type="ECO:0000313" key="2">
    <source>
        <dbReference type="EMBL" id="MFC5668731.1"/>
    </source>
</evidence>
<accession>A0ABW0XJM9</accession>
<feature type="region of interest" description="Disordered" evidence="1">
    <location>
        <begin position="23"/>
        <end position="64"/>
    </location>
</feature>
<protein>
    <submittedName>
        <fullName evidence="2">Transposase</fullName>
    </submittedName>
</protein>
<dbReference type="InterPro" id="IPR009057">
    <property type="entry name" value="Homeodomain-like_sf"/>
</dbReference>
<evidence type="ECO:0000313" key="3">
    <source>
        <dbReference type="Proteomes" id="UP001596183"/>
    </source>
</evidence>
<proteinExistence type="predicted"/>
<name>A0ABW0XJM9_9ACTN</name>
<dbReference type="EMBL" id="JBHSPC010000003">
    <property type="protein sequence ID" value="MFC5668731.1"/>
    <property type="molecule type" value="Genomic_DNA"/>
</dbReference>
<gene>
    <name evidence="2" type="ORF">ACFP2V_00945</name>
</gene>
<comment type="caution">
    <text evidence="2">The sequence shown here is derived from an EMBL/GenBank/DDBJ whole genome shotgun (WGS) entry which is preliminary data.</text>
</comment>
<sequence length="64" mass="6817">MSKSNHSKRYADEFKRDAVELAPASGKTVTEVARDPGVSPEGLRTCGTGRSRRRPTAGKAGRAS</sequence>
<organism evidence="2 3">
    <name type="scientific">Streptomyces incanus</name>
    <dbReference type="NCBI Taxonomy" id="887453"/>
    <lineage>
        <taxon>Bacteria</taxon>
        <taxon>Bacillati</taxon>
        <taxon>Actinomycetota</taxon>
        <taxon>Actinomycetes</taxon>
        <taxon>Kitasatosporales</taxon>
        <taxon>Streptomycetaceae</taxon>
        <taxon>Streptomyces</taxon>
    </lineage>
</organism>
<evidence type="ECO:0000256" key="1">
    <source>
        <dbReference type="SAM" id="MobiDB-lite"/>
    </source>
</evidence>
<dbReference type="InterPro" id="IPR002514">
    <property type="entry name" value="Transposase_8"/>
</dbReference>
<dbReference type="Gene3D" id="1.10.10.60">
    <property type="entry name" value="Homeodomain-like"/>
    <property type="match status" value="1"/>
</dbReference>
<dbReference type="Pfam" id="PF01527">
    <property type="entry name" value="HTH_Tnp_1"/>
    <property type="match status" value="1"/>
</dbReference>
<dbReference type="SUPFAM" id="SSF46689">
    <property type="entry name" value="Homeodomain-like"/>
    <property type="match status" value="1"/>
</dbReference>